<evidence type="ECO:0008006" key="7">
    <source>
        <dbReference type="Google" id="ProtNLM"/>
    </source>
</evidence>
<dbReference type="Pfam" id="PF12854">
    <property type="entry name" value="PPR_1"/>
    <property type="match status" value="2"/>
</dbReference>
<dbReference type="InterPro" id="IPR011990">
    <property type="entry name" value="TPR-like_helical_dom_sf"/>
</dbReference>
<keyword evidence="3" id="KW-0809">Transit peptide</keyword>
<dbReference type="NCBIfam" id="TIGR00756">
    <property type="entry name" value="PPR"/>
    <property type="match status" value="5"/>
</dbReference>
<name>A0A8T0PAA0_PANVG</name>
<comment type="caution">
    <text evidence="5">The sequence shown here is derived from an EMBL/GenBank/DDBJ whole genome shotgun (WGS) entry which is preliminary data.</text>
</comment>
<sequence length="258" mass="28391">MSRCASAARDRCLELERAIAARVRSGNLGLDDAVKLFDELLHHARPASVIAINQLLTAISRAQGRGSSSELVPSLFNRMARASSNKVAPDLHTYSILINCFCHMGRVELGFAAFGLILKTGWRVNDIVINQLLKGLCDSKCASEAMNILLRRMPEFGCSPDVVSYNRILKGLCDKKRAEEALQLLHMMADDGCGNCPPNVVSYTIVINGFFRDGQVDRAYNLFHEMDDRGIVPTVVTYTTVIDGLCKAQEVDRAEGDL</sequence>
<accession>A0A8T0PAA0</accession>
<keyword evidence="2" id="KW-0677">Repeat</keyword>
<organism evidence="5 6">
    <name type="scientific">Panicum virgatum</name>
    <name type="common">Blackwell switchgrass</name>
    <dbReference type="NCBI Taxonomy" id="38727"/>
    <lineage>
        <taxon>Eukaryota</taxon>
        <taxon>Viridiplantae</taxon>
        <taxon>Streptophyta</taxon>
        <taxon>Embryophyta</taxon>
        <taxon>Tracheophyta</taxon>
        <taxon>Spermatophyta</taxon>
        <taxon>Magnoliopsida</taxon>
        <taxon>Liliopsida</taxon>
        <taxon>Poales</taxon>
        <taxon>Poaceae</taxon>
        <taxon>PACMAD clade</taxon>
        <taxon>Panicoideae</taxon>
        <taxon>Panicodae</taxon>
        <taxon>Paniceae</taxon>
        <taxon>Panicinae</taxon>
        <taxon>Panicum</taxon>
        <taxon>Panicum sect. Hiantes</taxon>
    </lineage>
</organism>
<evidence type="ECO:0000256" key="1">
    <source>
        <dbReference type="ARBA" id="ARBA00007626"/>
    </source>
</evidence>
<feature type="repeat" description="PPR" evidence="4">
    <location>
        <begin position="161"/>
        <end position="195"/>
    </location>
</feature>
<feature type="repeat" description="PPR" evidence="4">
    <location>
        <begin position="199"/>
        <end position="233"/>
    </location>
</feature>
<dbReference type="InterPro" id="IPR002885">
    <property type="entry name" value="PPR_rpt"/>
</dbReference>
<dbReference type="EMBL" id="CM029052">
    <property type="protein sequence ID" value="KAG2556176.1"/>
    <property type="molecule type" value="Genomic_DNA"/>
</dbReference>
<protein>
    <recommendedName>
        <fullName evidence="7">Pentatricopeptide repeat-containing protein</fullName>
    </recommendedName>
</protein>
<dbReference type="PANTHER" id="PTHR47941">
    <property type="entry name" value="PENTATRICOPEPTIDE REPEAT-CONTAINING PROTEIN 3, MITOCHONDRIAL"/>
    <property type="match status" value="1"/>
</dbReference>
<feature type="repeat" description="PPR" evidence="4">
    <location>
        <begin position="125"/>
        <end position="160"/>
    </location>
</feature>
<dbReference type="PROSITE" id="PS51375">
    <property type="entry name" value="PPR"/>
    <property type="match status" value="4"/>
</dbReference>
<comment type="similarity">
    <text evidence="1">Belongs to the PPR family. P subfamily.</text>
</comment>
<gene>
    <name evidence="5" type="ORF">PVAP13_8NG033400</name>
</gene>
<keyword evidence="6" id="KW-1185">Reference proteome</keyword>
<evidence type="ECO:0000256" key="2">
    <source>
        <dbReference type="ARBA" id="ARBA00022737"/>
    </source>
</evidence>
<dbReference type="Proteomes" id="UP000823388">
    <property type="component" value="Chromosome 8N"/>
</dbReference>
<evidence type="ECO:0000313" key="5">
    <source>
        <dbReference type="EMBL" id="KAG2556176.1"/>
    </source>
</evidence>
<reference evidence="5" key="1">
    <citation type="submission" date="2020-05" db="EMBL/GenBank/DDBJ databases">
        <title>WGS assembly of Panicum virgatum.</title>
        <authorList>
            <person name="Lovell J.T."/>
            <person name="Jenkins J."/>
            <person name="Shu S."/>
            <person name="Juenger T.E."/>
            <person name="Schmutz J."/>
        </authorList>
    </citation>
    <scope>NUCLEOTIDE SEQUENCE</scope>
    <source>
        <strain evidence="5">AP13</strain>
    </source>
</reference>
<dbReference type="Pfam" id="PF13041">
    <property type="entry name" value="PPR_2"/>
    <property type="match status" value="1"/>
</dbReference>
<dbReference type="AlphaFoldDB" id="A0A8T0PAA0"/>
<dbReference type="Gene3D" id="1.25.40.10">
    <property type="entry name" value="Tetratricopeptide repeat domain"/>
    <property type="match status" value="2"/>
</dbReference>
<evidence type="ECO:0000256" key="4">
    <source>
        <dbReference type="PROSITE-ProRule" id="PRU00708"/>
    </source>
</evidence>
<feature type="repeat" description="PPR" evidence="4">
    <location>
        <begin position="90"/>
        <end position="124"/>
    </location>
</feature>
<dbReference type="OrthoDB" id="680059at2759"/>
<proteinExistence type="inferred from homology"/>
<evidence type="ECO:0000313" key="6">
    <source>
        <dbReference type="Proteomes" id="UP000823388"/>
    </source>
</evidence>
<evidence type="ECO:0000256" key="3">
    <source>
        <dbReference type="ARBA" id="ARBA00022946"/>
    </source>
</evidence>